<organism evidence="2 3">
    <name type="scientific">Terrisporobacter muris</name>
    <dbReference type="NCBI Taxonomy" id="2963284"/>
    <lineage>
        <taxon>Bacteria</taxon>
        <taxon>Bacillati</taxon>
        <taxon>Bacillota</taxon>
        <taxon>Clostridia</taxon>
        <taxon>Peptostreptococcales</taxon>
        <taxon>Peptostreptococcaceae</taxon>
        <taxon>Terrisporobacter</taxon>
    </lineage>
</organism>
<accession>A0A9X2S4B2</accession>
<evidence type="ECO:0000313" key="2">
    <source>
        <dbReference type="EMBL" id="MCR1823216.1"/>
    </source>
</evidence>
<proteinExistence type="predicted"/>
<evidence type="ECO:0008006" key="4">
    <source>
        <dbReference type="Google" id="ProtNLM"/>
    </source>
</evidence>
<dbReference type="AlphaFoldDB" id="A0A9X2S4B2"/>
<dbReference type="Proteomes" id="UP001140817">
    <property type="component" value="Unassembled WGS sequence"/>
</dbReference>
<feature type="compositionally biased region" description="Polar residues" evidence="1">
    <location>
        <begin position="124"/>
        <end position="140"/>
    </location>
</feature>
<keyword evidence="3" id="KW-1185">Reference proteome</keyword>
<evidence type="ECO:0000313" key="3">
    <source>
        <dbReference type="Proteomes" id="UP001140817"/>
    </source>
</evidence>
<dbReference type="EMBL" id="JANKBY010000118">
    <property type="protein sequence ID" value="MCR1823216.1"/>
    <property type="molecule type" value="Genomic_DNA"/>
</dbReference>
<evidence type="ECO:0000256" key="1">
    <source>
        <dbReference type="SAM" id="MobiDB-lite"/>
    </source>
</evidence>
<reference evidence="2" key="1">
    <citation type="submission" date="2022-07" db="EMBL/GenBank/DDBJ databases">
        <title>Enhanced cultured diversity of the mouse gut microbiota enables custom-made synthetic communities.</title>
        <authorList>
            <person name="Afrizal A."/>
        </authorList>
    </citation>
    <scope>NUCLEOTIDE SEQUENCE</scope>
    <source>
        <strain evidence="2">DSM 29186</strain>
    </source>
</reference>
<gene>
    <name evidence="2" type="ORF">NSA58_10500</name>
</gene>
<protein>
    <recommendedName>
        <fullName evidence="4">Replication protein</fullName>
    </recommendedName>
</protein>
<comment type="caution">
    <text evidence="2">The sequence shown here is derived from an EMBL/GenBank/DDBJ whole genome shotgun (WGS) entry which is preliminary data.</text>
</comment>
<dbReference type="RefSeq" id="WP_257560441.1">
    <property type="nucleotide sequence ID" value="NZ_JANKBY010000118.1"/>
</dbReference>
<name>A0A9X2S4B2_9FIRM</name>
<feature type="region of interest" description="Disordered" evidence="1">
    <location>
        <begin position="119"/>
        <end position="150"/>
    </location>
</feature>
<sequence>MITQGYIKLHRKIMDSPLWQSCKPERKTILITILLKANHKEKTIILDSTREKITLLPGQFVTSRSKLAKECGKGISEQMIRSALDYFEKHDFLTKQSTSKSTNGYTLITIKNWGLYQADDRNQPSKQPRNEPSTNQAPTTNKNEKNEKNEKKDIYNKIQQEFNSTCKGLPSIKKISDAREKAIDARIKEHNLEIVLEVFKIASKSSYLNGYNKRNWKANFDWIMNPNNFLKVLEGNYNSNLKVHNPAEEKTNLEIIDGYEYESI</sequence>